<dbReference type="OrthoDB" id="8005167at2"/>
<dbReference type="EMBL" id="FNAV01000009">
    <property type="protein sequence ID" value="SDE90625.1"/>
    <property type="molecule type" value="Genomic_DNA"/>
</dbReference>
<dbReference type="Proteomes" id="UP000198994">
    <property type="component" value="Unassembled WGS sequence"/>
</dbReference>
<gene>
    <name evidence="2" type="ORF">SAMN04488105_109157</name>
</gene>
<protein>
    <submittedName>
        <fullName evidence="2">Uncharacterized conserved protein YjiS, DUF1127 family</fullName>
    </submittedName>
</protein>
<organism evidence="2 3">
    <name type="scientific">Salipiger thiooxidans</name>
    <dbReference type="NCBI Taxonomy" id="282683"/>
    <lineage>
        <taxon>Bacteria</taxon>
        <taxon>Pseudomonadati</taxon>
        <taxon>Pseudomonadota</taxon>
        <taxon>Alphaproteobacteria</taxon>
        <taxon>Rhodobacterales</taxon>
        <taxon>Roseobacteraceae</taxon>
        <taxon>Salipiger</taxon>
    </lineage>
</organism>
<evidence type="ECO:0000259" key="1">
    <source>
        <dbReference type="Pfam" id="PF06568"/>
    </source>
</evidence>
<keyword evidence="3" id="KW-1185">Reference proteome</keyword>
<reference evidence="3" key="1">
    <citation type="submission" date="2016-10" db="EMBL/GenBank/DDBJ databases">
        <authorList>
            <person name="Varghese N."/>
            <person name="Submissions S."/>
        </authorList>
    </citation>
    <scope>NUCLEOTIDE SEQUENCE [LARGE SCALE GENOMIC DNA]</scope>
    <source>
        <strain evidence="3">DSM 10146</strain>
    </source>
</reference>
<dbReference type="AlphaFoldDB" id="A0A1G7GR47"/>
<feature type="domain" description="YjiS-like" evidence="1">
    <location>
        <begin position="34"/>
        <end position="62"/>
    </location>
</feature>
<sequence>MVNNTAHAPLIAYLDAQRPLPPMSAIALRIAVVLAQWSERRRTRRALSQLDAHLLRDIGVERHVAYKEARRMFWQR</sequence>
<name>A0A1G7GR47_9RHOB</name>
<accession>A0A1G7GR47</accession>
<evidence type="ECO:0000313" key="3">
    <source>
        <dbReference type="Proteomes" id="UP000198994"/>
    </source>
</evidence>
<proteinExistence type="predicted"/>
<dbReference type="InterPro" id="IPR009506">
    <property type="entry name" value="YjiS-like"/>
</dbReference>
<dbReference type="STRING" id="282683.SAMN04488105_109157"/>
<dbReference type="RefSeq" id="WP_008883857.1">
    <property type="nucleotide sequence ID" value="NZ_FNAV01000009.1"/>
</dbReference>
<evidence type="ECO:0000313" key="2">
    <source>
        <dbReference type="EMBL" id="SDE90625.1"/>
    </source>
</evidence>
<dbReference type="Pfam" id="PF06568">
    <property type="entry name" value="YjiS-like"/>
    <property type="match status" value="1"/>
</dbReference>